<feature type="compositionally biased region" description="Basic residues" evidence="1">
    <location>
        <begin position="239"/>
        <end position="248"/>
    </location>
</feature>
<dbReference type="KEGG" id="msea:METESE_26240"/>
<keyword evidence="2" id="KW-0732">Signal</keyword>
<gene>
    <name evidence="3" type="ORF">METESE_26240</name>
</gene>
<dbReference type="AlphaFoldDB" id="A0AA48GR06"/>
<evidence type="ECO:0000256" key="2">
    <source>
        <dbReference type="SAM" id="SignalP"/>
    </source>
</evidence>
<dbReference type="Proteomes" id="UP001228113">
    <property type="component" value="Chromosome"/>
</dbReference>
<dbReference type="EMBL" id="AP027081">
    <property type="protein sequence ID" value="BDU77666.1"/>
    <property type="molecule type" value="Genomic_DNA"/>
</dbReference>
<reference evidence="3" key="1">
    <citation type="journal article" date="2023" name="Int. J. Syst. Evol. Microbiol.">
        <title>Mesoterricola silvestris gen. nov., sp. nov., Mesoterricola sediminis sp. nov., Geothrix oryzae sp. nov., Geothrix edaphica sp. nov., Geothrix rubra sp. nov., and Geothrix limicola sp. nov., six novel members of Acidobacteriota isolated from soils.</title>
        <authorList>
            <person name="Itoh H."/>
            <person name="Sugisawa Y."/>
            <person name="Mise K."/>
            <person name="Xu Z."/>
            <person name="Kuniyasu M."/>
            <person name="Ushijima N."/>
            <person name="Kawano K."/>
            <person name="Kobayashi E."/>
            <person name="Shiratori Y."/>
            <person name="Masuda Y."/>
            <person name="Senoo K."/>
        </authorList>
    </citation>
    <scope>NUCLEOTIDE SEQUENCE</scope>
    <source>
        <strain evidence="3">W786</strain>
    </source>
</reference>
<evidence type="ECO:0000256" key="1">
    <source>
        <dbReference type="SAM" id="MobiDB-lite"/>
    </source>
</evidence>
<name>A0AA48GR06_9BACT</name>
<proteinExistence type="predicted"/>
<organism evidence="3 4">
    <name type="scientific">Mesoterricola sediminis</name>
    <dbReference type="NCBI Taxonomy" id="2927980"/>
    <lineage>
        <taxon>Bacteria</taxon>
        <taxon>Pseudomonadati</taxon>
        <taxon>Acidobacteriota</taxon>
        <taxon>Holophagae</taxon>
        <taxon>Holophagales</taxon>
        <taxon>Holophagaceae</taxon>
        <taxon>Mesoterricola</taxon>
    </lineage>
</organism>
<feature type="region of interest" description="Disordered" evidence="1">
    <location>
        <begin position="213"/>
        <end position="255"/>
    </location>
</feature>
<accession>A0AA48GR06</accession>
<evidence type="ECO:0000313" key="3">
    <source>
        <dbReference type="EMBL" id="BDU77666.1"/>
    </source>
</evidence>
<feature type="chain" id="PRO_5041466311" evidence="2">
    <location>
        <begin position="25"/>
        <end position="255"/>
    </location>
</feature>
<protein>
    <submittedName>
        <fullName evidence="3">Uncharacterized protein</fullName>
    </submittedName>
</protein>
<keyword evidence="4" id="KW-1185">Reference proteome</keyword>
<feature type="signal peptide" evidence="2">
    <location>
        <begin position="1"/>
        <end position="24"/>
    </location>
</feature>
<evidence type="ECO:0000313" key="4">
    <source>
        <dbReference type="Proteomes" id="UP001228113"/>
    </source>
</evidence>
<sequence length="255" mass="28087">MRYLNRSLQAALAACLTLPGLAQAEPDKLDALYGFLSQPAYIKHYEATRNGKVLINPYLQVATKEYPAILDAKNAPYNWVIDAEGRVAIIQEAAHPLGRTYAKGFFRPEDKSKRKPGTTENYGHVSALAGAPGRISGEILYDKATNTFTINNKSGRYTKHNTDRTPEQLANAAKLIMATVEPGKATWGPVYYLLEYAPEPVQEELMKSPKLAYDDPVKKSRPHIIVTPASDAPQEVAKPKAKAKKQKAAHNDDPS</sequence>